<dbReference type="EMBL" id="JBEWTB010000002">
    <property type="protein sequence ID" value="MET4755137.1"/>
    <property type="molecule type" value="Genomic_DNA"/>
</dbReference>
<dbReference type="InterPro" id="IPR020013">
    <property type="entry name" value="Flagellar_FlgE/F/G"/>
</dbReference>
<dbReference type="SUPFAM" id="SSF117143">
    <property type="entry name" value="Flagellar hook protein flgE"/>
    <property type="match status" value="1"/>
</dbReference>
<feature type="domain" description="Flagellar basal body rod protein N-terminal" evidence="7">
    <location>
        <begin position="5"/>
        <end position="35"/>
    </location>
</feature>
<dbReference type="PANTHER" id="PTHR30435">
    <property type="entry name" value="FLAGELLAR PROTEIN"/>
    <property type="match status" value="1"/>
</dbReference>
<proteinExistence type="inferred from homology"/>
<evidence type="ECO:0000259" key="9">
    <source>
        <dbReference type="Pfam" id="PF22692"/>
    </source>
</evidence>
<dbReference type="PANTHER" id="PTHR30435:SF18">
    <property type="entry name" value="FLAGELLAR BASAL-BODY ROD PROTEIN FLGF"/>
    <property type="match status" value="1"/>
</dbReference>
<gene>
    <name evidence="10" type="ORF">V5J35_000329</name>
</gene>
<dbReference type="Pfam" id="PF22692">
    <property type="entry name" value="LlgE_F_G_D1"/>
    <property type="match status" value="1"/>
</dbReference>
<keyword evidence="10" id="KW-0282">Flagellum</keyword>
<keyword evidence="3 6" id="KW-0975">Bacterial flagellum</keyword>
<evidence type="ECO:0000256" key="5">
    <source>
        <dbReference type="ARBA" id="ARBA00040228"/>
    </source>
</evidence>
<evidence type="ECO:0000259" key="8">
    <source>
        <dbReference type="Pfam" id="PF06429"/>
    </source>
</evidence>
<keyword evidence="11" id="KW-1185">Reference proteome</keyword>
<comment type="similarity">
    <text evidence="2 6">Belongs to the flagella basal body rod proteins family.</text>
</comment>
<protein>
    <recommendedName>
        <fullName evidence="5 6">Flagellar basal-body rod protein FlgF</fullName>
    </recommendedName>
</protein>
<dbReference type="NCBIfam" id="NF009280">
    <property type="entry name" value="PRK12640.1"/>
    <property type="match status" value="1"/>
</dbReference>
<evidence type="ECO:0000256" key="2">
    <source>
        <dbReference type="ARBA" id="ARBA00009677"/>
    </source>
</evidence>
<dbReference type="InterPro" id="IPR001444">
    <property type="entry name" value="Flag_bb_rod_N"/>
</dbReference>
<evidence type="ECO:0000256" key="1">
    <source>
        <dbReference type="ARBA" id="ARBA00004117"/>
    </source>
</evidence>
<evidence type="ECO:0000259" key="7">
    <source>
        <dbReference type="Pfam" id="PF00460"/>
    </source>
</evidence>
<accession>A0ABV2SBJ4</accession>
<evidence type="ECO:0000313" key="10">
    <source>
        <dbReference type="EMBL" id="MET4755137.1"/>
    </source>
</evidence>
<dbReference type="NCBIfam" id="TIGR03506">
    <property type="entry name" value="FlgEFG_subfam"/>
    <property type="match status" value="1"/>
</dbReference>
<dbReference type="InterPro" id="IPR012836">
    <property type="entry name" value="FlgF"/>
</dbReference>
<comment type="subunit">
    <text evidence="4 6">The basal body constitutes a major portion of the flagellar organelle and consists of five rings (E,L,P,S, and M) mounted on a central rod. The rod consists of about 26 subunits of FlgG in the distal portion, and FlgB, FlgC and FlgF are thought to build up the proximal portion of the rod with about 6 subunits each.</text>
</comment>
<sequence>MDKALYTALSGATRAMHSQRMHANNLANISTDGFRADYLNAVSTLVRGEGEQTRVHVSNGEQWTDLSKGQLSYTGRELDVAIQGEGWLTLVNDEGEEAYTRDGSFFADADGVLRNAQGWMVAGEGGPIQVPDYEKLTVGADGRVSVVMNGAAENEVFMVGVMRLVNPEAGDLQKGMDGLFRVEEGVNVPEDEAVTLVSGYLEGSNTNAVAEMVAVTNLSRNFEMQLKMMSSVERVAQAGDELLKR</sequence>
<feature type="domain" description="Flagellar hook protein FlgE/F/G-like D1" evidence="9">
    <location>
        <begin position="81"/>
        <end position="146"/>
    </location>
</feature>
<dbReference type="Proteomes" id="UP001549366">
    <property type="component" value="Unassembled WGS sequence"/>
</dbReference>
<keyword evidence="10" id="KW-0969">Cilium</keyword>
<reference evidence="10 11" key="1">
    <citation type="submission" date="2024-06" db="EMBL/GenBank/DDBJ databases">
        <title>Genomic Encyclopedia of Type Strains, Phase V (KMG-V): Genome sequencing to study the core and pangenomes of soil and plant-associated prokaryotes.</title>
        <authorList>
            <person name="Whitman W."/>
        </authorList>
    </citation>
    <scope>NUCLEOTIDE SEQUENCE [LARGE SCALE GENOMIC DNA]</scope>
    <source>
        <strain evidence="10 11">NE40</strain>
    </source>
</reference>
<dbReference type="InterPro" id="IPR053967">
    <property type="entry name" value="LlgE_F_G-like_D1"/>
</dbReference>
<evidence type="ECO:0000256" key="3">
    <source>
        <dbReference type="ARBA" id="ARBA00023143"/>
    </source>
</evidence>
<dbReference type="Pfam" id="PF06429">
    <property type="entry name" value="Flg_bbr_C"/>
    <property type="match status" value="1"/>
</dbReference>
<organism evidence="10 11">
    <name type="scientific">Endozoicomonas lisbonensis</name>
    <dbReference type="NCBI Taxonomy" id="3120522"/>
    <lineage>
        <taxon>Bacteria</taxon>
        <taxon>Pseudomonadati</taxon>
        <taxon>Pseudomonadota</taxon>
        <taxon>Gammaproteobacteria</taxon>
        <taxon>Oceanospirillales</taxon>
        <taxon>Endozoicomonadaceae</taxon>
        <taxon>Endozoicomonas</taxon>
    </lineage>
</organism>
<dbReference type="Pfam" id="PF00460">
    <property type="entry name" value="Flg_bb_rod"/>
    <property type="match status" value="1"/>
</dbReference>
<evidence type="ECO:0000256" key="6">
    <source>
        <dbReference type="RuleBase" id="RU362116"/>
    </source>
</evidence>
<feature type="domain" description="Flagellar basal-body/hook protein C-terminal" evidence="8">
    <location>
        <begin position="198"/>
        <end position="239"/>
    </location>
</feature>
<dbReference type="NCBIfam" id="TIGR02490">
    <property type="entry name" value="flgF"/>
    <property type="match status" value="1"/>
</dbReference>
<keyword evidence="10" id="KW-0966">Cell projection</keyword>
<name>A0ABV2SBJ4_9GAMM</name>
<dbReference type="InterPro" id="IPR037925">
    <property type="entry name" value="FlgE/F/G-like"/>
</dbReference>
<comment type="caution">
    <text evidence="10">The sequence shown here is derived from an EMBL/GenBank/DDBJ whole genome shotgun (WGS) entry which is preliminary data.</text>
</comment>
<evidence type="ECO:0000313" key="11">
    <source>
        <dbReference type="Proteomes" id="UP001549366"/>
    </source>
</evidence>
<comment type="subcellular location">
    <subcellularLocation>
        <location evidence="1 6">Bacterial flagellum basal body</location>
    </subcellularLocation>
</comment>
<dbReference type="RefSeq" id="WP_354009591.1">
    <property type="nucleotide sequence ID" value="NZ_JBEWTA010000001.1"/>
</dbReference>
<dbReference type="InterPro" id="IPR010930">
    <property type="entry name" value="Flg_bb/hook_C_dom"/>
</dbReference>
<evidence type="ECO:0000256" key="4">
    <source>
        <dbReference type="ARBA" id="ARBA00038560"/>
    </source>
</evidence>